<sequence length="145" mass="16227">MSHARHRSGERLSLVPRPTGRPTTDVTRIDIDDPEADMDGAQCLLYRGAPFTGEVEERLGGVVVSLDSYVDGVQHGPSREWYRDGTLRSEATARTGRPVGVSREWHPNGTLAVERIFAEDGLTMPVDRRWDEAGRPTKQWRTGEE</sequence>
<evidence type="ECO:0000313" key="3">
    <source>
        <dbReference type="Proteomes" id="UP001589710"/>
    </source>
</evidence>
<feature type="region of interest" description="Disordered" evidence="1">
    <location>
        <begin position="1"/>
        <end position="26"/>
    </location>
</feature>
<dbReference type="EMBL" id="JBHMCG010000015">
    <property type="protein sequence ID" value="MFB9571425.1"/>
    <property type="molecule type" value="Genomic_DNA"/>
</dbReference>
<proteinExistence type="predicted"/>
<keyword evidence="3" id="KW-1185">Reference proteome</keyword>
<evidence type="ECO:0000256" key="1">
    <source>
        <dbReference type="SAM" id="MobiDB-lite"/>
    </source>
</evidence>
<comment type="caution">
    <text evidence="2">The sequence shown here is derived from an EMBL/GenBank/DDBJ whole genome shotgun (WGS) entry which is preliminary data.</text>
</comment>
<accession>A0ABV5R0R0</accession>
<evidence type="ECO:0000313" key="2">
    <source>
        <dbReference type="EMBL" id="MFB9571425.1"/>
    </source>
</evidence>
<dbReference type="SUPFAM" id="SSF82185">
    <property type="entry name" value="Histone H3 K4-specific methyltransferase SET7/9 N-terminal domain"/>
    <property type="match status" value="1"/>
</dbReference>
<gene>
    <name evidence="2" type="ORF">ACFFTL_03510</name>
</gene>
<name>A0ABV5R0R0_9ACTN</name>
<dbReference type="Proteomes" id="UP001589710">
    <property type="component" value="Unassembled WGS sequence"/>
</dbReference>
<organism evidence="2 3">
    <name type="scientific">Streptomyces yanii</name>
    <dbReference type="NCBI Taxonomy" id="78510"/>
    <lineage>
        <taxon>Bacteria</taxon>
        <taxon>Bacillati</taxon>
        <taxon>Actinomycetota</taxon>
        <taxon>Actinomycetes</taxon>
        <taxon>Kitasatosporales</taxon>
        <taxon>Streptomycetaceae</taxon>
        <taxon>Streptomyces</taxon>
    </lineage>
</organism>
<protein>
    <submittedName>
        <fullName evidence="2">Toxin-antitoxin system YwqK family antitoxin</fullName>
    </submittedName>
</protein>
<reference evidence="2 3" key="1">
    <citation type="submission" date="2024-09" db="EMBL/GenBank/DDBJ databases">
        <authorList>
            <person name="Sun Q."/>
            <person name="Mori K."/>
        </authorList>
    </citation>
    <scope>NUCLEOTIDE SEQUENCE [LARGE SCALE GENOMIC DNA]</scope>
    <source>
        <strain evidence="2 3">JCM 3331</strain>
    </source>
</reference>
<dbReference type="RefSeq" id="WP_345514974.1">
    <property type="nucleotide sequence ID" value="NZ_BAAAXD010000030.1"/>
</dbReference>
<dbReference type="Gene3D" id="2.20.110.10">
    <property type="entry name" value="Histone H3 K4-specific methyltransferase SET7/9 N-terminal domain"/>
    <property type="match status" value="1"/>
</dbReference>